<dbReference type="AlphaFoldDB" id="A0A511YZY5"/>
<dbReference type="GO" id="GO:0007165">
    <property type="term" value="P:signal transduction"/>
    <property type="evidence" value="ECO:0007669"/>
    <property type="project" value="TreeGrafter"/>
</dbReference>
<dbReference type="GO" id="GO:0006020">
    <property type="term" value="P:inositol metabolic process"/>
    <property type="evidence" value="ECO:0007669"/>
    <property type="project" value="TreeGrafter"/>
</dbReference>
<feature type="binding site" evidence="1">
    <location>
        <position position="92"/>
    </location>
    <ligand>
        <name>Mg(2+)</name>
        <dbReference type="ChEBI" id="CHEBI:18420"/>
        <label>1</label>
        <note>catalytic</note>
    </ligand>
</feature>
<dbReference type="EMBL" id="BJYK01000009">
    <property type="protein sequence ID" value="GEN80781.1"/>
    <property type="molecule type" value="Genomic_DNA"/>
</dbReference>
<feature type="binding site" evidence="1">
    <location>
        <position position="95"/>
    </location>
    <ligand>
        <name>Mg(2+)</name>
        <dbReference type="ChEBI" id="CHEBI:18420"/>
        <label>1</label>
        <note>catalytic</note>
    </ligand>
</feature>
<evidence type="ECO:0000313" key="3">
    <source>
        <dbReference type="Proteomes" id="UP000321484"/>
    </source>
</evidence>
<dbReference type="Gene3D" id="3.30.540.10">
    <property type="entry name" value="Fructose-1,6-Bisphosphatase, subunit A, domain 1"/>
    <property type="match status" value="1"/>
</dbReference>
<dbReference type="OrthoDB" id="9772456at2"/>
<dbReference type="PANTHER" id="PTHR20854">
    <property type="entry name" value="INOSITOL MONOPHOSPHATASE"/>
    <property type="match status" value="1"/>
</dbReference>
<dbReference type="Pfam" id="PF00459">
    <property type="entry name" value="Inositol_P"/>
    <property type="match status" value="1"/>
</dbReference>
<protein>
    <submittedName>
        <fullName evidence="2">Inositol monophosphatase</fullName>
    </submittedName>
</protein>
<dbReference type="InterPro" id="IPR000760">
    <property type="entry name" value="Inositol_monophosphatase-like"/>
</dbReference>
<reference evidence="2 3" key="1">
    <citation type="submission" date="2019-07" db="EMBL/GenBank/DDBJ databases">
        <title>Whole genome shotgun sequence of Actinotalea fermentans NBRC 105374.</title>
        <authorList>
            <person name="Hosoyama A."/>
            <person name="Uohara A."/>
            <person name="Ohji S."/>
            <person name="Ichikawa N."/>
        </authorList>
    </citation>
    <scope>NUCLEOTIDE SEQUENCE [LARGE SCALE GENOMIC DNA]</scope>
    <source>
        <strain evidence="2 3">NBRC 105374</strain>
    </source>
</reference>
<dbReference type="SUPFAM" id="SSF56655">
    <property type="entry name" value="Carbohydrate phosphatase"/>
    <property type="match status" value="1"/>
</dbReference>
<evidence type="ECO:0000313" key="2">
    <source>
        <dbReference type="EMBL" id="GEN80781.1"/>
    </source>
</evidence>
<proteinExistence type="predicted"/>
<name>A0A511YZY5_9CELL</name>
<feature type="binding site" evidence="1">
    <location>
        <position position="219"/>
    </location>
    <ligand>
        <name>Mg(2+)</name>
        <dbReference type="ChEBI" id="CHEBI:18420"/>
        <label>1</label>
        <note>catalytic</note>
    </ligand>
</feature>
<feature type="binding site" evidence="1">
    <location>
        <position position="94"/>
    </location>
    <ligand>
        <name>Mg(2+)</name>
        <dbReference type="ChEBI" id="CHEBI:18420"/>
        <label>1</label>
        <note>catalytic</note>
    </ligand>
</feature>
<dbReference type="Gene3D" id="3.40.190.80">
    <property type="match status" value="1"/>
</dbReference>
<dbReference type="RefSeq" id="WP_052114104.1">
    <property type="nucleotide sequence ID" value="NZ_BJYK01000009.1"/>
</dbReference>
<dbReference type="GO" id="GO:0008934">
    <property type="term" value="F:inositol monophosphate 1-phosphatase activity"/>
    <property type="evidence" value="ECO:0007669"/>
    <property type="project" value="TreeGrafter"/>
</dbReference>
<keyword evidence="1" id="KW-0460">Magnesium</keyword>
<comment type="cofactor">
    <cofactor evidence="1">
        <name>Mg(2+)</name>
        <dbReference type="ChEBI" id="CHEBI:18420"/>
    </cofactor>
</comment>
<dbReference type="PANTHER" id="PTHR20854:SF4">
    <property type="entry name" value="INOSITOL-1-MONOPHOSPHATASE-RELATED"/>
    <property type="match status" value="1"/>
</dbReference>
<accession>A0A511YZY5</accession>
<dbReference type="GO" id="GO:0046872">
    <property type="term" value="F:metal ion binding"/>
    <property type="evidence" value="ECO:0007669"/>
    <property type="project" value="UniProtKB-KW"/>
</dbReference>
<evidence type="ECO:0000256" key="1">
    <source>
        <dbReference type="PIRSR" id="PIRSR600760-2"/>
    </source>
</evidence>
<keyword evidence="1" id="KW-0479">Metal-binding</keyword>
<dbReference type="Proteomes" id="UP000321484">
    <property type="component" value="Unassembled WGS sequence"/>
</dbReference>
<sequence length="291" mass="29814">MRPAVDVDAVTALVERVAATVVAPRFRDLVAGEVGEKGPGDVVTVVDHAAEAAIADGLAQLAPGVPVVGEEAASADPALFDLLGAPLAWVVDPLDGTRAFVEGSPDYAVMVGLVAAGVPVAGWICLPEHRITLVAERGSGAWCNGAPLAPAPRSGAPRMQVAARYLPPPTRGRLVDGLRTRSGAEGITVAETVWSGHEYTRIALGDVDGMLAWRTMPWDHVPGVAIVRELGGTARRLDGSDYRADVAAEGLLVAADEELAVSFAQLLDVAALRPAPAAPSSGPASSAPARA</sequence>
<feature type="binding site" evidence="1">
    <location>
        <position position="70"/>
    </location>
    <ligand>
        <name>Mg(2+)</name>
        <dbReference type="ChEBI" id="CHEBI:18420"/>
        <label>1</label>
        <note>catalytic</note>
    </ligand>
</feature>
<comment type="caution">
    <text evidence="2">The sequence shown here is derived from an EMBL/GenBank/DDBJ whole genome shotgun (WGS) entry which is preliminary data.</text>
</comment>
<dbReference type="PRINTS" id="PR00377">
    <property type="entry name" value="IMPHPHTASES"/>
</dbReference>
<organism evidence="2 3">
    <name type="scientific">Actinotalea fermentans</name>
    <dbReference type="NCBI Taxonomy" id="43671"/>
    <lineage>
        <taxon>Bacteria</taxon>
        <taxon>Bacillati</taxon>
        <taxon>Actinomycetota</taxon>
        <taxon>Actinomycetes</taxon>
        <taxon>Micrococcales</taxon>
        <taxon>Cellulomonadaceae</taxon>
        <taxon>Actinotalea</taxon>
    </lineage>
</organism>
<keyword evidence="3" id="KW-1185">Reference proteome</keyword>
<gene>
    <name evidence="2" type="ORF">AFE02nite_25150</name>
</gene>